<dbReference type="InParanoid" id="A0A1B6QAN1"/>
<proteinExistence type="predicted"/>
<keyword evidence="2" id="KW-1185">Reference proteome</keyword>
<gene>
    <name evidence="1" type="ORF">SORBI_3002G118000</name>
</gene>
<protein>
    <submittedName>
        <fullName evidence="1">Uncharacterized protein</fullName>
    </submittedName>
</protein>
<dbReference type="EMBL" id="CM000761">
    <property type="protein sequence ID" value="KXG34979.1"/>
    <property type="molecule type" value="Genomic_DNA"/>
</dbReference>
<dbReference type="Proteomes" id="UP000000768">
    <property type="component" value="Chromosome 2"/>
</dbReference>
<name>A0A1B6QAN1_SORBI</name>
<dbReference type="Gramene" id="KXG34979">
    <property type="protein sequence ID" value="KXG34979"/>
    <property type="gene ID" value="SORBI_3002G118000"/>
</dbReference>
<dbReference type="AlphaFoldDB" id="A0A1B6QAN1"/>
<organism evidence="1 2">
    <name type="scientific">Sorghum bicolor</name>
    <name type="common">Sorghum</name>
    <name type="synonym">Sorghum vulgare</name>
    <dbReference type="NCBI Taxonomy" id="4558"/>
    <lineage>
        <taxon>Eukaryota</taxon>
        <taxon>Viridiplantae</taxon>
        <taxon>Streptophyta</taxon>
        <taxon>Embryophyta</taxon>
        <taxon>Tracheophyta</taxon>
        <taxon>Spermatophyta</taxon>
        <taxon>Magnoliopsida</taxon>
        <taxon>Liliopsida</taxon>
        <taxon>Poales</taxon>
        <taxon>Poaceae</taxon>
        <taxon>PACMAD clade</taxon>
        <taxon>Panicoideae</taxon>
        <taxon>Andropogonodae</taxon>
        <taxon>Andropogoneae</taxon>
        <taxon>Sorghinae</taxon>
        <taxon>Sorghum</taxon>
    </lineage>
</organism>
<evidence type="ECO:0000313" key="2">
    <source>
        <dbReference type="Proteomes" id="UP000000768"/>
    </source>
</evidence>
<evidence type="ECO:0000313" key="1">
    <source>
        <dbReference type="EMBL" id="KXG34979.1"/>
    </source>
</evidence>
<accession>A0A1B6QAN1</accession>
<reference evidence="2" key="2">
    <citation type="journal article" date="2018" name="Plant J.">
        <title>The Sorghum bicolor reference genome: improved assembly, gene annotations, a transcriptome atlas, and signatures of genome organization.</title>
        <authorList>
            <person name="McCormick R.F."/>
            <person name="Truong S.K."/>
            <person name="Sreedasyam A."/>
            <person name="Jenkins J."/>
            <person name="Shu S."/>
            <person name="Sims D."/>
            <person name="Kennedy M."/>
            <person name="Amirebrahimi M."/>
            <person name="Weers B.D."/>
            <person name="McKinley B."/>
            <person name="Mattison A."/>
            <person name="Morishige D.T."/>
            <person name="Grimwood J."/>
            <person name="Schmutz J."/>
            <person name="Mullet J.E."/>
        </authorList>
    </citation>
    <scope>NUCLEOTIDE SEQUENCE [LARGE SCALE GENOMIC DNA]</scope>
    <source>
        <strain evidence="2">cv. BTx623</strain>
    </source>
</reference>
<sequence>MEFSPRAAELTTLLESRMTNFYTNFPFSGLDWFFDAVEKPFPLNLVHRTDIDMEKLFNVNLSLLCLDLASSLNACFPSCLCWAYDRLYSNTK</sequence>
<reference evidence="1 2" key="1">
    <citation type="journal article" date="2009" name="Nature">
        <title>The Sorghum bicolor genome and the diversification of grasses.</title>
        <authorList>
            <person name="Paterson A.H."/>
            <person name="Bowers J.E."/>
            <person name="Bruggmann R."/>
            <person name="Dubchak I."/>
            <person name="Grimwood J."/>
            <person name="Gundlach H."/>
            <person name="Haberer G."/>
            <person name="Hellsten U."/>
            <person name="Mitros T."/>
            <person name="Poliakov A."/>
            <person name="Schmutz J."/>
            <person name="Spannagl M."/>
            <person name="Tang H."/>
            <person name="Wang X."/>
            <person name="Wicker T."/>
            <person name="Bharti A.K."/>
            <person name="Chapman J."/>
            <person name="Feltus F.A."/>
            <person name="Gowik U."/>
            <person name="Grigoriev I.V."/>
            <person name="Lyons E."/>
            <person name="Maher C.A."/>
            <person name="Martis M."/>
            <person name="Narechania A."/>
            <person name="Otillar R.P."/>
            <person name="Penning B.W."/>
            <person name="Salamov A.A."/>
            <person name="Wang Y."/>
            <person name="Zhang L."/>
            <person name="Carpita N.C."/>
            <person name="Freeling M."/>
            <person name="Gingle A.R."/>
            <person name="Hash C.T."/>
            <person name="Keller B."/>
            <person name="Klein P."/>
            <person name="Kresovich S."/>
            <person name="McCann M.C."/>
            <person name="Ming R."/>
            <person name="Peterson D.G."/>
            <person name="Mehboob-ur-Rahman"/>
            <person name="Ware D."/>
            <person name="Westhoff P."/>
            <person name="Mayer K.F."/>
            <person name="Messing J."/>
            <person name="Rokhsar D.S."/>
        </authorList>
    </citation>
    <scope>NUCLEOTIDE SEQUENCE [LARGE SCALE GENOMIC DNA]</scope>
    <source>
        <strain evidence="2">cv. BTx623</strain>
    </source>
</reference>